<feature type="transmembrane region" description="Helical" evidence="7">
    <location>
        <begin position="143"/>
        <end position="161"/>
    </location>
</feature>
<keyword evidence="2" id="KW-0004">4Fe-4S</keyword>
<keyword evidence="7" id="KW-0812">Transmembrane</keyword>
<feature type="domain" description="4Fe-4S ferredoxin-type" evidence="8">
    <location>
        <begin position="381"/>
        <end position="412"/>
    </location>
</feature>
<feature type="transmembrane region" description="Helical" evidence="7">
    <location>
        <begin position="12"/>
        <end position="28"/>
    </location>
</feature>
<comment type="caution">
    <text evidence="9">The sequence shown here is derived from an EMBL/GenBank/DDBJ whole genome shotgun (WGS) entry which is preliminary data.</text>
</comment>
<dbReference type="PROSITE" id="PS51379">
    <property type="entry name" value="4FE4S_FER_2"/>
    <property type="match status" value="3"/>
</dbReference>
<feature type="transmembrane region" description="Helical" evidence="7">
    <location>
        <begin position="67"/>
        <end position="91"/>
    </location>
</feature>
<dbReference type="SUPFAM" id="SSF54862">
    <property type="entry name" value="4Fe-4S ferredoxins"/>
    <property type="match status" value="2"/>
</dbReference>
<feature type="domain" description="4Fe-4S ferredoxin-type" evidence="8">
    <location>
        <begin position="463"/>
        <end position="495"/>
    </location>
</feature>
<keyword evidence="7" id="KW-1133">Transmembrane helix</keyword>
<keyword evidence="3" id="KW-0479">Metal-binding</keyword>
<keyword evidence="1" id="KW-0813">Transport</keyword>
<proteinExistence type="predicted"/>
<keyword evidence="6" id="KW-0411">Iron-sulfur</keyword>
<keyword evidence="7" id="KW-0472">Membrane</keyword>
<reference evidence="9 10" key="1">
    <citation type="submission" date="2017-06" db="EMBL/GenBank/DDBJ databases">
        <title>Novel microbial phyla capable of carbon fixation and sulfur reduction in deep-sea sediments.</title>
        <authorList>
            <person name="Huang J."/>
            <person name="Baker B."/>
            <person name="Wang Y."/>
        </authorList>
    </citation>
    <scope>NUCLEOTIDE SEQUENCE [LARGE SCALE GENOMIC DNA]</scope>
    <source>
        <strain evidence="9">B3_LCP</strain>
    </source>
</reference>
<organism evidence="9 10">
    <name type="scientific">candidate division LCP-89 bacterium B3_LCP</name>
    <dbReference type="NCBI Taxonomy" id="2012998"/>
    <lineage>
        <taxon>Bacteria</taxon>
        <taxon>Pseudomonadati</taxon>
        <taxon>Bacteria division LCP-89</taxon>
    </lineage>
</organism>
<accession>A0A532V3N3</accession>
<name>A0A532V3N3_UNCL8</name>
<dbReference type="GO" id="GO:0051539">
    <property type="term" value="F:4 iron, 4 sulfur cluster binding"/>
    <property type="evidence" value="ECO:0007669"/>
    <property type="project" value="UniProtKB-KW"/>
</dbReference>
<evidence type="ECO:0000256" key="7">
    <source>
        <dbReference type="SAM" id="Phobius"/>
    </source>
</evidence>
<evidence type="ECO:0000313" key="9">
    <source>
        <dbReference type="EMBL" id="TKJ41758.1"/>
    </source>
</evidence>
<feature type="transmembrane region" description="Helical" evidence="7">
    <location>
        <begin position="111"/>
        <end position="131"/>
    </location>
</feature>
<evidence type="ECO:0000256" key="4">
    <source>
        <dbReference type="ARBA" id="ARBA00022982"/>
    </source>
</evidence>
<keyword evidence="5" id="KW-0408">Iron</keyword>
<dbReference type="AlphaFoldDB" id="A0A532V3N3"/>
<dbReference type="PROSITE" id="PS00198">
    <property type="entry name" value="4FE4S_FER_1"/>
    <property type="match status" value="2"/>
</dbReference>
<feature type="transmembrane region" description="Helical" evidence="7">
    <location>
        <begin position="216"/>
        <end position="234"/>
    </location>
</feature>
<evidence type="ECO:0000256" key="3">
    <source>
        <dbReference type="ARBA" id="ARBA00022723"/>
    </source>
</evidence>
<feature type="transmembrane region" description="Helical" evidence="7">
    <location>
        <begin position="181"/>
        <end position="204"/>
    </location>
</feature>
<dbReference type="Gene3D" id="3.30.70.20">
    <property type="match status" value="3"/>
</dbReference>
<evidence type="ECO:0000313" key="10">
    <source>
        <dbReference type="Proteomes" id="UP000319619"/>
    </source>
</evidence>
<feature type="transmembrane region" description="Helical" evidence="7">
    <location>
        <begin position="40"/>
        <end position="60"/>
    </location>
</feature>
<evidence type="ECO:0000259" key="8">
    <source>
        <dbReference type="PROSITE" id="PS51379"/>
    </source>
</evidence>
<dbReference type="InterPro" id="IPR017896">
    <property type="entry name" value="4Fe4S_Fe-S-bd"/>
</dbReference>
<dbReference type="CDD" id="cd16373">
    <property type="entry name" value="DMSOR_beta_like"/>
    <property type="match status" value="1"/>
</dbReference>
<feature type="domain" description="4Fe-4S ferredoxin-type" evidence="8">
    <location>
        <begin position="233"/>
        <end position="262"/>
    </location>
</feature>
<dbReference type="PANTHER" id="PTHR30176">
    <property type="entry name" value="FERREDOXIN-TYPE PROTEIN NAPH"/>
    <property type="match status" value="1"/>
</dbReference>
<dbReference type="InterPro" id="IPR051684">
    <property type="entry name" value="Electron_Trans/Redox"/>
</dbReference>
<dbReference type="Proteomes" id="UP000319619">
    <property type="component" value="Unassembled WGS sequence"/>
</dbReference>
<dbReference type="PANTHER" id="PTHR30176:SF3">
    <property type="entry name" value="FERREDOXIN-TYPE PROTEIN NAPH"/>
    <property type="match status" value="1"/>
</dbReference>
<dbReference type="InterPro" id="IPR017900">
    <property type="entry name" value="4Fe4S_Fe_S_CS"/>
</dbReference>
<dbReference type="GO" id="GO:0046872">
    <property type="term" value="F:metal ion binding"/>
    <property type="evidence" value="ECO:0007669"/>
    <property type="project" value="UniProtKB-KW"/>
</dbReference>
<dbReference type="Pfam" id="PF00037">
    <property type="entry name" value="Fer4"/>
    <property type="match status" value="1"/>
</dbReference>
<keyword evidence="4" id="KW-0249">Electron transport</keyword>
<evidence type="ECO:0000256" key="2">
    <source>
        <dbReference type="ARBA" id="ARBA00022485"/>
    </source>
</evidence>
<dbReference type="EMBL" id="NJBN01000002">
    <property type="protein sequence ID" value="TKJ41758.1"/>
    <property type="molecule type" value="Genomic_DNA"/>
</dbReference>
<sequence length="510" mass="57369">MKNFRAIHLRRFSQIAFLFIFVALFLSAKDPFPTTIPPDLIMRIDPFAGLVVMIASRSWIAEFWPAVIILIAGFLLARSFCGWVCPLGTILDIWNRISKPGQRRGNSRWKYAILIGMLLLAVLSIQTSWVLDPLVIFTRTMALSLYPLCVWGLFAVLDAGVNLPVTEDMAFNLWNALQGWLLPLNAIQTGLLLTTLLLFIAILLMEKFGRRTWCRVICPLGALFGLIAHIAPFGRKVDPETCTSCELCGDNCRMGAIDEEDFYKTKRSECILCMECALVCPEKGQNFNWNYQAGGQEKLDLGRRRVFSAVGSSLLFGAIWRTQLHDRNIDNYLIRPPGAVEEQHFLDLCLRCEECIKICSSTGGCLQPSGFEYGIAGFWTPKALMREGYCEYSCTLCGQVCPSGAIKSLSEEVKKKRIIGLAYIDQFRCIPWEGGEDCIVCEEHCPTPIKAIQFESREGEPTKLPYVDRTICIGCGICETKCPVMGESAIRIFQEGEQREVIKVEYPEEP</sequence>
<dbReference type="Pfam" id="PF12801">
    <property type="entry name" value="Fer4_5"/>
    <property type="match status" value="2"/>
</dbReference>
<dbReference type="GO" id="GO:0005886">
    <property type="term" value="C:plasma membrane"/>
    <property type="evidence" value="ECO:0007669"/>
    <property type="project" value="TreeGrafter"/>
</dbReference>
<protein>
    <recommendedName>
        <fullName evidence="8">4Fe-4S ferredoxin-type domain-containing protein</fullName>
    </recommendedName>
</protein>
<evidence type="ECO:0000256" key="1">
    <source>
        <dbReference type="ARBA" id="ARBA00022448"/>
    </source>
</evidence>
<evidence type="ECO:0000256" key="6">
    <source>
        <dbReference type="ARBA" id="ARBA00023014"/>
    </source>
</evidence>
<gene>
    <name evidence="9" type="ORF">CEE37_04095</name>
</gene>
<evidence type="ECO:0000256" key="5">
    <source>
        <dbReference type="ARBA" id="ARBA00023004"/>
    </source>
</evidence>